<proteinExistence type="predicted"/>
<sequence length="485" mass="52851">MAAIQEATVVSHDLPVEGEENHLKSVSRFTRWYRSPLFNVILAGLISFTQPGIWNALNNTGAGGQQEPYLVNGANALTFGLMVFGCSIFSILANKIGLKWVLVIGTLGYAPYSAALYMNNRYGVEWFVLFGGATCGIAASALWASEGAIALGYGTVHDRGKFTGIWLGLRELGQLVGASIQLSLNVKDGQRGKVGYSTYLVLIALQCLGLPLALLVSPPEKVIRPDGSRLRDPTKNKAVLGEFKRWWAVLKKKQMLFLIPVLVGFNWNGTYLGIYQAAYFSVRARALSALVSGLAASAANIFWGWFYDLKYFSRPQLAKITWAFLSVSMLALMGWQTANEHLYANTSPKPTLDWANAGFGRGFASMVLMRFMNESHYMFVYWILGTFFDDIETLTLGVGIVRSFESVGSALSYGVGAVKTRPMVNLIISFAMFGVTIPSTTFATFLVPERPHDETKPGSDIDSLEGEIAPATIAKAAEAADGPHA</sequence>
<feature type="transmembrane region" description="Helical" evidence="5">
    <location>
        <begin position="124"/>
        <end position="144"/>
    </location>
</feature>
<accession>A0A507B662</accession>
<evidence type="ECO:0000256" key="4">
    <source>
        <dbReference type="ARBA" id="ARBA00023136"/>
    </source>
</evidence>
<keyword evidence="3 5" id="KW-1133">Transmembrane helix</keyword>
<dbReference type="Pfam" id="PF07690">
    <property type="entry name" value="MFS_1"/>
    <property type="match status" value="1"/>
</dbReference>
<dbReference type="InterPro" id="IPR011701">
    <property type="entry name" value="MFS"/>
</dbReference>
<feature type="transmembrane region" description="Helical" evidence="5">
    <location>
        <begin position="69"/>
        <end position="93"/>
    </location>
</feature>
<dbReference type="Proteomes" id="UP000319257">
    <property type="component" value="Unassembled WGS sequence"/>
</dbReference>
<protein>
    <submittedName>
        <fullName evidence="6">Uncharacterized protein</fullName>
    </submittedName>
</protein>
<gene>
    <name evidence="6" type="ORF">E0L32_005278</name>
</gene>
<comment type="subcellular location">
    <subcellularLocation>
        <location evidence="1">Membrane</location>
        <topology evidence="1">Multi-pass membrane protein</topology>
    </subcellularLocation>
</comment>
<feature type="transmembrane region" description="Helical" evidence="5">
    <location>
        <begin position="379"/>
        <end position="404"/>
    </location>
</feature>
<evidence type="ECO:0000256" key="5">
    <source>
        <dbReference type="SAM" id="Phobius"/>
    </source>
</evidence>
<dbReference type="EMBL" id="SKBQ01000027">
    <property type="protein sequence ID" value="TPX14586.1"/>
    <property type="molecule type" value="Genomic_DNA"/>
</dbReference>
<evidence type="ECO:0000256" key="1">
    <source>
        <dbReference type="ARBA" id="ARBA00004141"/>
    </source>
</evidence>
<feature type="transmembrane region" description="Helical" evidence="5">
    <location>
        <begin position="37"/>
        <end position="57"/>
    </location>
</feature>
<keyword evidence="4 5" id="KW-0472">Membrane</keyword>
<dbReference type="RefSeq" id="XP_030996297.1">
    <property type="nucleotide sequence ID" value="XM_031139782.1"/>
</dbReference>
<evidence type="ECO:0000313" key="6">
    <source>
        <dbReference type="EMBL" id="TPX14586.1"/>
    </source>
</evidence>
<evidence type="ECO:0000313" key="7">
    <source>
        <dbReference type="Proteomes" id="UP000319257"/>
    </source>
</evidence>
<feature type="transmembrane region" description="Helical" evidence="5">
    <location>
        <begin position="317"/>
        <end position="335"/>
    </location>
</feature>
<dbReference type="GO" id="GO:0016020">
    <property type="term" value="C:membrane"/>
    <property type="evidence" value="ECO:0007669"/>
    <property type="project" value="UniProtKB-SubCell"/>
</dbReference>
<feature type="transmembrane region" description="Helical" evidence="5">
    <location>
        <begin position="424"/>
        <end position="447"/>
    </location>
</feature>
<dbReference type="SUPFAM" id="SSF103473">
    <property type="entry name" value="MFS general substrate transporter"/>
    <property type="match status" value="1"/>
</dbReference>
<dbReference type="GO" id="GO:0022857">
    <property type="term" value="F:transmembrane transporter activity"/>
    <property type="evidence" value="ECO:0007669"/>
    <property type="project" value="InterPro"/>
</dbReference>
<dbReference type="PANTHER" id="PTHR23294:SF57">
    <property type="entry name" value="CINA C-TERMINAL DOMAIN-CONTAINING PROTEIN"/>
    <property type="match status" value="1"/>
</dbReference>
<feature type="transmembrane region" description="Helical" evidence="5">
    <location>
        <begin position="255"/>
        <end position="274"/>
    </location>
</feature>
<organism evidence="6 7">
    <name type="scientific">Thyridium curvatum</name>
    <dbReference type="NCBI Taxonomy" id="1093900"/>
    <lineage>
        <taxon>Eukaryota</taxon>
        <taxon>Fungi</taxon>
        <taxon>Dikarya</taxon>
        <taxon>Ascomycota</taxon>
        <taxon>Pezizomycotina</taxon>
        <taxon>Sordariomycetes</taxon>
        <taxon>Sordariomycetidae</taxon>
        <taxon>Thyridiales</taxon>
        <taxon>Thyridiaceae</taxon>
        <taxon>Thyridium</taxon>
    </lineage>
</organism>
<feature type="transmembrane region" description="Helical" evidence="5">
    <location>
        <begin position="196"/>
        <end position="216"/>
    </location>
</feature>
<comment type="caution">
    <text evidence="6">The sequence shown here is derived from an EMBL/GenBank/DDBJ whole genome shotgun (WGS) entry which is preliminary data.</text>
</comment>
<dbReference type="InterPro" id="IPR051617">
    <property type="entry name" value="UNC-93-like_regulator"/>
</dbReference>
<feature type="transmembrane region" description="Helical" evidence="5">
    <location>
        <begin position="286"/>
        <end position="305"/>
    </location>
</feature>
<dbReference type="PANTHER" id="PTHR23294">
    <property type="entry name" value="ET TRANSLATION PRODUCT-RELATED"/>
    <property type="match status" value="1"/>
</dbReference>
<dbReference type="GeneID" id="41972725"/>
<name>A0A507B662_9PEZI</name>
<dbReference type="OrthoDB" id="196103at2759"/>
<keyword evidence="7" id="KW-1185">Reference proteome</keyword>
<dbReference type="Gene3D" id="1.20.1250.20">
    <property type="entry name" value="MFS general substrate transporter like domains"/>
    <property type="match status" value="1"/>
</dbReference>
<dbReference type="InParanoid" id="A0A507B662"/>
<dbReference type="InterPro" id="IPR036259">
    <property type="entry name" value="MFS_trans_sf"/>
</dbReference>
<keyword evidence="2 5" id="KW-0812">Transmembrane</keyword>
<feature type="transmembrane region" description="Helical" evidence="5">
    <location>
        <begin position="100"/>
        <end position="118"/>
    </location>
</feature>
<reference evidence="6 7" key="1">
    <citation type="submission" date="2019-06" db="EMBL/GenBank/DDBJ databases">
        <title>Draft genome sequence of the filamentous fungus Phialemoniopsis curvata isolated from diesel fuel.</title>
        <authorList>
            <person name="Varaljay V.A."/>
            <person name="Lyon W.J."/>
            <person name="Crouch A.L."/>
            <person name="Drake C.E."/>
            <person name="Hollomon J.M."/>
            <person name="Nadeau L.J."/>
            <person name="Nunn H.S."/>
            <person name="Stevenson B.S."/>
            <person name="Bojanowski C.L."/>
            <person name="Crookes-Goodson W.J."/>
        </authorList>
    </citation>
    <scope>NUCLEOTIDE SEQUENCE [LARGE SCALE GENOMIC DNA]</scope>
    <source>
        <strain evidence="6 7">D216</strain>
    </source>
</reference>
<evidence type="ECO:0000256" key="3">
    <source>
        <dbReference type="ARBA" id="ARBA00022989"/>
    </source>
</evidence>
<evidence type="ECO:0000256" key="2">
    <source>
        <dbReference type="ARBA" id="ARBA00022692"/>
    </source>
</evidence>
<dbReference type="AlphaFoldDB" id="A0A507B662"/>